<dbReference type="Proteomes" id="UP001166251">
    <property type="component" value="Unassembled WGS sequence"/>
</dbReference>
<evidence type="ECO:0000313" key="1">
    <source>
        <dbReference type="EMBL" id="MBW8192534.1"/>
    </source>
</evidence>
<proteinExistence type="predicted"/>
<accession>A0ABS7EJL2</accession>
<protein>
    <submittedName>
        <fullName evidence="1">Uncharacterized protein</fullName>
    </submittedName>
</protein>
<reference evidence="1" key="1">
    <citation type="submission" date="2021-07" db="EMBL/GenBank/DDBJ databases">
        <title>Neiella marina sp. nov., isolated from the intestinal content of sea cucumber Apostichopus japonicus.</title>
        <authorList>
            <person name="Bai X."/>
        </authorList>
    </citation>
    <scope>NUCLEOTIDE SEQUENCE</scope>
    <source>
        <strain evidence="1">126</strain>
    </source>
</reference>
<dbReference type="EMBL" id="JAHZSS010000024">
    <property type="protein sequence ID" value="MBW8192534.1"/>
    <property type="molecule type" value="Genomic_DNA"/>
</dbReference>
<organism evidence="1 2">
    <name type="scientific">Neiella holothuriorum</name>
    <dbReference type="NCBI Taxonomy" id="2870530"/>
    <lineage>
        <taxon>Bacteria</taxon>
        <taxon>Pseudomonadati</taxon>
        <taxon>Pseudomonadota</taxon>
        <taxon>Gammaproteobacteria</taxon>
        <taxon>Alteromonadales</taxon>
        <taxon>Echinimonadaceae</taxon>
        <taxon>Neiella</taxon>
    </lineage>
</organism>
<dbReference type="RefSeq" id="WP_220105155.1">
    <property type="nucleotide sequence ID" value="NZ_JAHZSS010000024.1"/>
</dbReference>
<name>A0ABS7EJL2_9GAMM</name>
<sequence>MTEQFSGDDVLQVVENQLADGEPLVVKETQMRLMMTGHDKEEALELIACALTLELSAIAEQGESFNLARYSANLALLPDMPWLTD</sequence>
<keyword evidence="2" id="KW-1185">Reference proteome</keyword>
<comment type="caution">
    <text evidence="1">The sequence shown here is derived from an EMBL/GenBank/DDBJ whole genome shotgun (WGS) entry which is preliminary data.</text>
</comment>
<gene>
    <name evidence="1" type="ORF">K0504_15955</name>
</gene>
<evidence type="ECO:0000313" key="2">
    <source>
        <dbReference type="Proteomes" id="UP001166251"/>
    </source>
</evidence>